<keyword evidence="3" id="KW-1185">Reference proteome</keyword>
<dbReference type="RefSeq" id="WP_394826944.1">
    <property type="nucleotide sequence ID" value="NZ_CP089984.1"/>
</dbReference>
<sequence>MIPPPPAKAADPGRCPKDPNPHVLPLVDVTIETGTGPVALKAELAKSNPETERGLMYRTQMPEEQGMLFDLGNPHREHSFWMRNTCIPLDMLFIDTDGLIVGILENVPTLNDQERTVGCPSSWVLEMNAGWSRRHGVRAGQKMKLPH</sequence>
<proteinExistence type="predicted"/>
<dbReference type="InterPro" id="IPR038695">
    <property type="entry name" value="Saro_0823-like_sf"/>
</dbReference>
<dbReference type="EMBL" id="CP089984">
    <property type="protein sequence ID" value="WXB17314.1"/>
    <property type="molecule type" value="Genomic_DNA"/>
</dbReference>
<reference evidence="2 3" key="1">
    <citation type="submission" date="2021-12" db="EMBL/GenBank/DDBJ databases">
        <title>Discovery of the Pendulisporaceae a myxobacterial family with distinct sporulation behavior and unique specialized metabolism.</title>
        <authorList>
            <person name="Garcia R."/>
            <person name="Popoff A."/>
            <person name="Bader C.D."/>
            <person name="Loehr J."/>
            <person name="Walesch S."/>
            <person name="Walt C."/>
            <person name="Boldt J."/>
            <person name="Bunk B."/>
            <person name="Haeckl F.J.F.P.J."/>
            <person name="Gunesch A.P."/>
            <person name="Birkelbach J."/>
            <person name="Nuebel U."/>
            <person name="Pietschmann T."/>
            <person name="Bach T."/>
            <person name="Mueller R."/>
        </authorList>
    </citation>
    <scope>NUCLEOTIDE SEQUENCE [LARGE SCALE GENOMIC DNA]</scope>
    <source>
        <strain evidence="2 3">MSr11954</strain>
    </source>
</reference>
<dbReference type="Gene3D" id="2.60.120.1140">
    <property type="entry name" value="Protein of unknown function DUF192"/>
    <property type="match status" value="1"/>
</dbReference>
<dbReference type="PANTHER" id="PTHR37953:SF1">
    <property type="entry name" value="UPF0127 PROTEIN MJ1496"/>
    <property type="match status" value="1"/>
</dbReference>
<accession>A0ABZ2M274</accession>
<evidence type="ECO:0000313" key="3">
    <source>
        <dbReference type="Proteomes" id="UP001370348"/>
    </source>
</evidence>
<protein>
    <submittedName>
        <fullName evidence="2">DUF192 domain-containing protein</fullName>
    </submittedName>
</protein>
<evidence type="ECO:0000256" key="1">
    <source>
        <dbReference type="SAM" id="MobiDB-lite"/>
    </source>
</evidence>
<dbReference type="Proteomes" id="UP001370348">
    <property type="component" value="Chromosome"/>
</dbReference>
<evidence type="ECO:0000313" key="2">
    <source>
        <dbReference type="EMBL" id="WXB17314.1"/>
    </source>
</evidence>
<dbReference type="InterPro" id="IPR003795">
    <property type="entry name" value="DUF192"/>
</dbReference>
<feature type="region of interest" description="Disordered" evidence="1">
    <location>
        <begin position="1"/>
        <end position="20"/>
    </location>
</feature>
<dbReference type="Pfam" id="PF02643">
    <property type="entry name" value="DUF192"/>
    <property type="match status" value="1"/>
</dbReference>
<organism evidence="2 3">
    <name type="scientific">Pendulispora albinea</name>
    <dbReference type="NCBI Taxonomy" id="2741071"/>
    <lineage>
        <taxon>Bacteria</taxon>
        <taxon>Pseudomonadati</taxon>
        <taxon>Myxococcota</taxon>
        <taxon>Myxococcia</taxon>
        <taxon>Myxococcales</taxon>
        <taxon>Sorangiineae</taxon>
        <taxon>Pendulisporaceae</taxon>
        <taxon>Pendulispora</taxon>
    </lineage>
</organism>
<gene>
    <name evidence="2" type="ORF">LZC94_08525</name>
</gene>
<dbReference type="PANTHER" id="PTHR37953">
    <property type="entry name" value="UPF0127 PROTEIN MJ1496"/>
    <property type="match status" value="1"/>
</dbReference>
<name>A0ABZ2M274_9BACT</name>